<comment type="caution">
    <text evidence="1">The sequence shown here is derived from an EMBL/GenBank/DDBJ whole genome shotgun (WGS) entry which is preliminary data.</text>
</comment>
<dbReference type="AlphaFoldDB" id="A0A015SV79"/>
<sequence>MIFYDTCNLIIYNNRARLSRDILIDRIFIVIIHYSQLMRIFAPENKDIQRFNEDI</sequence>
<dbReference type="EMBL" id="JGCY01000219">
    <property type="protein sequence ID" value="EXY76094.1"/>
    <property type="molecule type" value="Genomic_DNA"/>
</dbReference>
<protein>
    <submittedName>
        <fullName evidence="1">Uncharacterized protein</fullName>
    </submittedName>
</protein>
<accession>A0A015SV79</accession>
<name>A0A015SV79_BACFG</name>
<gene>
    <name evidence="1" type="ORF">M124_0085</name>
</gene>
<evidence type="ECO:0000313" key="2">
    <source>
        <dbReference type="Proteomes" id="UP000020529"/>
    </source>
</evidence>
<organism evidence="1 2">
    <name type="scientific">Bacteroides fragilis str. 3988T(B)14</name>
    <dbReference type="NCBI Taxonomy" id="1339315"/>
    <lineage>
        <taxon>Bacteria</taxon>
        <taxon>Pseudomonadati</taxon>
        <taxon>Bacteroidota</taxon>
        <taxon>Bacteroidia</taxon>
        <taxon>Bacteroidales</taxon>
        <taxon>Bacteroidaceae</taxon>
        <taxon>Bacteroides</taxon>
    </lineage>
</organism>
<evidence type="ECO:0000313" key="1">
    <source>
        <dbReference type="EMBL" id="EXY76094.1"/>
    </source>
</evidence>
<reference evidence="1 2" key="1">
    <citation type="submission" date="2014-02" db="EMBL/GenBank/DDBJ databases">
        <authorList>
            <person name="Sears C."/>
            <person name="Carroll K."/>
            <person name="Sack B.R."/>
            <person name="Qadri F."/>
            <person name="Myers L.L."/>
            <person name="Chung G.-T."/>
            <person name="Escheverria P."/>
            <person name="Fraser C.M."/>
            <person name="Sadzewicz L."/>
            <person name="Shefchek K.A."/>
            <person name="Tallon L."/>
            <person name="Das S.P."/>
            <person name="Daugherty S."/>
            <person name="Mongodin E.F."/>
        </authorList>
    </citation>
    <scope>NUCLEOTIDE SEQUENCE [LARGE SCALE GENOMIC DNA]</scope>
    <source>
        <strain evidence="2">3988T(B)14</strain>
    </source>
</reference>
<dbReference type="Proteomes" id="UP000020529">
    <property type="component" value="Unassembled WGS sequence"/>
</dbReference>
<proteinExistence type="predicted"/>
<dbReference type="PATRIC" id="fig|1339315.3.peg.902"/>